<comment type="caution">
    <text evidence="2">The sequence shown here is derived from an EMBL/GenBank/DDBJ whole genome shotgun (WGS) entry which is preliminary data.</text>
</comment>
<dbReference type="Pfam" id="PF01370">
    <property type="entry name" value="Epimerase"/>
    <property type="match status" value="1"/>
</dbReference>
<gene>
    <name evidence="2" type="ORF">D7W81_24880</name>
</gene>
<dbReference type="InterPro" id="IPR036291">
    <property type="entry name" value="NAD(P)-bd_dom_sf"/>
</dbReference>
<dbReference type="InterPro" id="IPR001509">
    <property type="entry name" value="Epimerase_deHydtase"/>
</dbReference>
<sequence length="272" mass="29038">MTAPLILLGCGYTLTRFAVAEARAGREVLATTRDASRRAVLEDAGVRVVSLEEALSRAEGSHVVDSVPPEAGLDARFAQALSGSRPSRLVYLSSTGVYGSARGHVDEATPVDTTSAVARARLEAEARFLPLGASVMRIAGIYGPWRGSIGRLKAGTARIPESGGGRLSRIHVDDLVDAVRVVLERGGPGEIYCVADRRPATLEETAAWLCPLMGIPMPARVPFESLHESLRGDRAISAAKLEALGWTPRFPDFTTGFLAALEEEARELPLLR</sequence>
<accession>A0A3A8Q0K9</accession>
<dbReference type="EMBL" id="RAWK01000160">
    <property type="protein sequence ID" value="RKH60891.1"/>
    <property type="molecule type" value="Genomic_DNA"/>
</dbReference>
<name>A0A3A8Q0K9_9BACT</name>
<dbReference type="Proteomes" id="UP000267003">
    <property type="component" value="Unassembled WGS sequence"/>
</dbReference>
<dbReference type="RefSeq" id="WP_120557883.1">
    <property type="nucleotide sequence ID" value="NZ_RAWK01000160.1"/>
</dbReference>
<dbReference type="GO" id="GO:0005737">
    <property type="term" value="C:cytoplasm"/>
    <property type="evidence" value="ECO:0007669"/>
    <property type="project" value="TreeGrafter"/>
</dbReference>
<dbReference type="GO" id="GO:0004029">
    <property type="term" value="F:aldehyde dehydrogenase (NAD+) activity"/>
    <property type="evidence" value="ECO:0007669"/>
    <property type="project" value="TreeGrafter"/>
</dbReference>
<dbReference type="SUPFAM" id="SSF51735">
    <property type="entry name" value="NAD(P)-binding Rossmann-fold domains"/>
    <property type="match status" value="1"/>
</dbReference>
<dbReference type="InterPro" id="IPR051783">
    <property type="entry name" value="NAD(P)-dependent_oxidoreduct"/>
</dbReference>
<organism evidence="2 3">
    <name type="scientific">Corallococcus aberystwythensis</name>
    <dbReference type="NCBI Taxonomy" id="2316722"/>
    <lineage>
        <taxon>Bacteria</taxon>
        <taxon>Pseudomonadati</taxon>
        <taxon>Myxococcota</taxon>
        <taxon>Myxococcia</taxon>
        <taxon>Myxococcales</taxon>
        <taxon>Cystobacterineae</taxon>
        <taxon>Myxococcaceae</taxon>
        <taxon>Corallococcus</taxon>
    </lineage>
</organism>
<dbReference type="PANTHER" id="PTHR48079">
    <property type="entry name" value="PROTEIN YEEZ"/>
    <property type="match status" value="1"/>
</dbReference>
<dbReference type="Gene3D" id="3.40.50.720">
    <property type="entry name" value="NAD(P)-binding Rossmann-like Domain"/>
    <property type="match status" value="1"/>
</dbReference>
<proteinExistence type="predicted"/>
<evidence type="ECO:0000313" key="3">
    <source>
        <dbReference type="Proteomes" id="UP000267003"/>
    </source>
</evidence>
<dbReference type="PANTHER" id="PTHR48079:SF6">
    <property type="entry name" value="NAD(P)-BINDING DOMAIN-CONTAINING PROTEIN-RELATED"/>
    <property type="match status" value="1"/>
</dbReference>
<evidence type="ECO:0000259" key="1">
    <source>
        <dbReference type="Pfam" id="PF01370"/>
    </source>
</evidence>
<dbReference type="AlphaFoldDB" id="A0A3A8Q0K9"/>
<keyword evidence="3" id="KW-1185">Reference proteome</keyword>
<protein>
    <submittedName>
        <fullName evidence="2">SDR family NAD(P)-dependent oxidoreductase</fullName>
    </submittedName>
</protein>
<evidence type="ECO:0000313" key="2">
    <source>
        <dbReference type="EMBL" id="RKH60891.1"/>
    </source>
</evidence>
<reference evidence="3" key="1">
    <citation type="submission" date="2018-09" db="EMBL/GenBank/DDBJ databases">
        <authorList>
            <person name="Livingstone P.G."/>
            <person name="Whitworth D.E."/>
        </authorList>
    </citation>
    <scope>NUCLEOTIDE SEQUENCE [LARGE SCALE GENOMIC DNA]</scope>
    <source>
        <strain evidence="3">AB050A</strain>
    </source>
</reference>
<dbReference type="OrthoDB" id="9808276at2"/>
<feature type="domain" description="NAD-dependent epimerase/dehydratase" evidence="1">
    <location>
        <begin position="70"/>
        <end position="195"/>
    </location>
</feature>